<protein>
    <submittedName>
        <fullName evidence="2">Uncharacterized protein</fullName>
    </submittedName>
</protein>
<feature type="region of interest" description="Disordered" evidence="1">
    <location>
        <begin position="1"/>
        <end position="147"/>
    </location>
</feature>
<sequence length="175" mass="18903">MASDGSAPAPGLGQVTNDGVGVGADDAHTKPTFMHLPMRLRNPRGVGLSHQGARTSNSVHLPEVHNSAEKEESNSVVQGGHRNTFQDDNSGSRFAHLPQHIHDPRGARVSRPTEEVNVDPASVNQVESATPEENQVRFSHLPRLHNPRGVHAVKQIQEKMSQESGRQAGDEGDKN</sequence>
<comment type="caution">
    <text evidence="2">The sequence shown here is derived from an EMBL/GenBank/DDBJ whole genome shotgun (WGS) entry which is preliminary data.</text>
</comment>
<dbReference type="AlphaFoldDB" id="A0A8T0IQW2"/>
<feature type="compositionally biased region" description="Basic and acidic residues" evidence="1">
    <location>
        <begin position="100"/>
        <end position="114"/>
    </location>
</feature>
<reference evidence="2" key="1">
    <citation type="submission" date="2020-06" db="EMBL/GenBank/DDBJ databases">
        <title>WGS assembly of Ceratodon purpureus strain R40.</title>
        <authorList>
            <person name="Carey S.B."/>
            <person name="Jenkins J."/>
            <person name="Shu S."/>
            <person name="Lovell J.T."/>
            <person name="Sreedasyam A."/>
            <person name="Maumus F."/>
            <person name="Tiley G.P."/>
            <person name="Fernandez-Pozo N."/>
            <person name="Barry K."/>
            <person name="Chen C."/>
            <person name="Wang M."/>
            <person name="Lipzen A."/>
            <person name="Daum C."/>
            <person name="Saski C.A."/>
            <person name="Payton A.C."/>
            <person name="Mcbreen J.C."/>
            <person name="Conrad R.E."/>
            <person name="Kollar L.M."/>
            <person name="Olsson S."/>
            <person name="Huttunen S."/>
            <person name="Landis J.B."/>
            <person name="Wickett N.J."/>
            <person name="Johnson M.G."/>
            <person name="Rensing S.A."/>
            <person name="Grimwood J."/>
            <person name="Schmutz J."/>
            <person name="Mcdaniel S.F."/>
        </authorList>
    </citation>
    <scope>NUCLEOTIDE SEQUENCE</scope>
    <source>
        <strain evidence="2">R40</strain>
    </source>
</reference>
<organism evidence="2 3">
    <name type="scientific">Ceratodon purpureus</name>
    <name type="common">Fire moss</name>
    <name type="synonym">Dicranum purpureum</name>
    <dbReference type="NCBI Taxonomy" id="3225"/>
    <lineage>
        <taxon>Eukaryota</taxon>
        <taxon>Viridiplantae</taxon>
        <taxon>Streptophyta</taxon>
        <taxon>Embryophyta</taxon>
        <taxon>Bryophyta</taxon>
        <taxon>Bryophytina</taxon>
        <taxon>Bryopsida</taxon>
        <taxon>Dicranidae</taxon>
        <taxon>Pseudoditrichales</taxon>
        <taxon>Ditrichaceae</taxon>
        <taxon>Ceratodon</taxon>
    </lineage>
</organism>
<feature type="compositionally biased region" description="Polar residues" evidence="1">
    <location>
        <begin position="122"/>
        <end position="137"/>
    </location>
</feature>
<feature type="compositionally biased region" description="Basic and acidic residues" evidence="1">
    <location>
        <begin position="62"/>
        <end position="73"/>
    </location>
</feature>
<evidence type="ECO:0000256" key="1">
    <source>
        <dbReference type="SAM" id="MobiDB-lite"/>
    </source>
</evidence>
<name>A0A8T0IQW2_CERPU</name>
<proteinExistence type="predicted"/>
<keyword evidence="3" id="KW-1185">Reference proteome</keyword>
<gene>
    <name evidence="2" type="ORF">KC19_3G233200</name>
</gene>
<feature type="compositionally biased region" description="Polar residues" evidence="1">
    <location>
        <begin position="74"/>
        <end position="92"/>
    </location>
</feature>
<dbReference type="EMBL" id="CM026423">
    <property type="protein sequence ID" value="KAG0584773.1"/>
    <property type="molecule type" value="Genomic_DNA"/>
</dbReference>
<accession>A0A8T0IQW2</accession>
<evidence type="ECO:0000313" key="2">
    <source>
        <dbReference type="EMBL" id="KAG0584773.1"/>
    </source>
</evidence>
<evidence type="ECO:0000313" key="3">
    <source>
        <dbReference type="Proteomes" id="UP000822688"/>
    </source>
</evidence>
<dbReference type="Proteomes" id="UP000822688">
    <property type="component" value="Chromosome 3"/>
</dbReference>